<dbReference type="STRING" id="1291518.A0A0D9NZB6"/>
<proteinExistence type="predicted"/>
<evidence type="ECO:0000313" key="4">
    <source>
        <dbReference type="Proteomes" id="UP000054544"/>
    </source>
</evidence>
<dbReference type="Gene3D" id="3.90.1200.10">
    <property type="match status" value="1"/>
</dbReference>
<sequence>MRYTSAEVIALTLAIAGLGTGLDVNRALQARHDTCPETKTVTETQTITERNTVTVTTVGACTTATTPTTTTTTSKSTPTPTGCPVPPACDNLGFDWAYYNNSAHNGDKTYSNFHPDTYKRVKPLYVGTTRYVGGLYGEKGGKDPAGRIYGSTKALKLDYFALNHHAYFYACEAGTYSINIPYANDAVFVWTGAKAYKGWTDDNADAKARYNQPDHIAGRASFKVNVPADTYVPIRFVYGQAQYGGGFYFTVTTPSGQVICEDSIGSLVADLSEAMMPETLDVNLALSTTQLQLQFFPITSKFYTYEPFHIHFIRTATEMMNPYTTNPKHIPESDLYADIPLYGRYSPRSDDFRVDVQHINSSSEDSIQYWAAVIGLCTESNMIFPADEGRDVFALGSVIVKSSHRHQHEKIDYSYADANEVQAIAIAKSVLDGIEVPDIYFSGKINGRAVLIQERIPGVCLNVALPYLSEVQKNSFKLQAREILRQLHAIKAPSSRETRDHIVPDPNILTSGRLNPREAHILFSANIDQDMSFMHNDFTPSNCIVHDDKIVGLIDWEMAGYLGWETAGEIHRKIRSPRREQYVHANLDEGELEDMMWWNDLYDVLP</sequence>
<feature type="domain" description="PA14" evidence="2">
    <location>
        <begin position="89"/>
        <end position="266"/>
    </location>
</feature>
<dbReference type="Pfam" id="PF10528">
    <property type="entry name" value="GLEYA"/>
    <property type="match status" value="1"/>
</dbReference>
<dbReference type="Gene3D" id="2.60.120.1560">
    <property type="match status" value="1"/>
</dbReference>
<dbReference type="EMBL" id="KE384731">
    <property type="protein sequence ID" value="KJK79153.1"/>
    <property type="molecule type" value="Genomic_DNA"/>
</dbReference>
<keyword evidence="1" id="KW-0732">Signal</keyword>
<dbReference type="OrthoDB" id="8300194at2759"/>
<dbReference type="Proteomes" id="UP000054544">
    <property type="component" value="Unassembled WGS sequence"/>
</dbReference>
<keyword evidence="4" id="KW-1185">Reference proteome</keyword>
<accession>A0A0D9NZB6</accession>
<feature type="chain" id="PRO_5002341624" description="PA14 domain-containing protein" evidence="1">
    <location>
        <begin position="22"/>
        <end position="606"/>
    </location>
</feature>
<dbReference type="PANTHER" id="PTHR21310:SF58">
    <property type="entry name" value="AMINOGLYCOSIDE PHOSPHOTRANSFERASE DOMAIN-CONTAINING PROTEIN"/>
    <property type="match status" value="1"/>
</dbReference>
<dbReference type="PROSITE" id="PS51820">
    <property type="entry name" value="PA14"/>
    <property type="match status" value="1"/>
</dbReference>
<dbReference type="AlphaFoldDB" id="A0A0D9NZB6"/>
<evidence type="ECO:0000313" key="3">
    <source>
        <dbReference type="EMBL" id="KJK79153.1"/>
    </source>
</evidence>
<dbReference type="PANTHER" id="PTHR21310">
    <property type="entry name" value="AMINOGLYCOSIDE PHOSPHOTRANSFERASE-RELATED-RELATED"/>
    <property type="match status" value="1"/>
</dbReference>
<dbReference type="InterPro" id="IPR002575">
    <property type="entry name" value="Aminoglycoside_PTrfase"/>
</dbReference>
<gene>
    <name evidence="3" type="ORF">H634G_05393</name>
</gene>
<feature type="signal peptide" evidence="1">
    <location>
        <begin position="1"/>
        <end position="21"/>
    </location>
</feature>
<dbReference type="InterPro" id="IPR037524">
    <property type="entry name" value="PA14/GLEYA"/>
</dbReference>
<evidence type="ECO:0000256" key="1">
    <source>
        <dbReference type="SAM" id="SignalP"/>
    </source>
</evidence>
<dbReference type="Pfam" id="PF01636">
    <property type="entry name" value="APH"/>
    <property type="match status" value="1"/>
</dbReference>
<dbReference type="InterPro" id="IPR051678">
    <property type="entry name" value="AGP_Transferase"/>
</dbReference>
<organism evidence="3 4">
    <name type="scientific">Metarhizium anisopliae BRIP 53293</name>
    <dbReference type="NCBI Taxonomy" id="1291518"/>
    <lineage>
        <taxon>Eukaryota</taxon>
        <taxon>Fungi</taxon>
        <taxon>Dikarya</taxon>
        <taxon>Ascomycota</taxon>
        <taxon>Pezizomycotina</taxon>
        <taxon>Sordariomycetes</taxon>
        <taxon>Hypocreomycetidae</taxon>
        <taxon>Hypocreales</taxon>
        <taxon>Clavicipitaceae</taxon>
        <taxon>Metarhizium</taxon>
    </lineage>
</organism>
<reference evidence="4" key="1">
    <citation type="journal article" date="2014" name="BMC Genomics">
        <title>The genome sequence of the biocontrol fungus Metarhizium anisopliae and comparative genomics of Metarhizium species.</title>
        <authorList>
            <person name="Pattemore J.A."/>
            <person name="Hane J.K."/>
            <person name="Williams A.H."/>
            <person name="Wilson B.A."/>
            <person name="Stodart B.J."/>
            <person name="Ash G.J."/>
        </authorList>
    </citation>
    <scope>NUCLEOTIDE SEQUENCE [LARGE SCALE GENOMIC DNA]</scope>
    <source>
        <strain evidence="4">BRIP 53293</strain>
    </source>
</reference>
<protein>
    <recommendedName>
        <fullName evidence="2">PA14 domain-containing protein</fullName>
    </recommendedName>
</protein>
<dbReference type="InterPro" id="IPR018871">
    <property type="entry name" value="GLEYA_adhesin_domain"/>
</dbReference>
<dbReference type="InterPro" id="IPR011009">
    <property type="entry name" value="Kinase-like_dom_sf"/>
</dbReference>
<name>A0A0D9NZB6_METAN</name>
<evidence type="ECO:0000259" key="2">
    <source>
        <dbReference type="PROSITE" id="PS51820"/>
    </source>
</evidence>
<dbReference type="SUPFAM" id="SSF56112">
    <property type="entry name" value="Protein kinase-like (PK-like)"/>
    <property type="match status" value="1"/>
</dbReference>